<evidence type="ECO:0000256" key="3">
    <source>
        <dbReference type="ARBA" id="ARBA00022729"/>
    </source>
</evidence>
<dbReference type="Gene3D" id="3.40.50.1980">
    <property type="entry name" value="Nitrogenase molybdenum iron protein domain"/>
    <property type="match status" value="2"/>
</dbReference>
<dbReference type="EMBL" id="CP096649">
    <property type="protein sequence ID" value="UQK58981.1"/>
    <property type="molecule type" value="Genomic_DNA"/>
</dbReference>
<proteinExistence type="inferred from homology"/>
<keyword evidence="2" id="KW-0813">Transport</keyword>
<dbReference type="PANTHER" id="PTHR42953">
    <property type="entry name" value="HIGH-AFFINITY ZINC UPTAKE SYSTEM PROTEIN ZNUA-RELATED"/>
    <property type="match status" value="1"/>
</dbReference>
<dbReference type="InterPro" id="IPR006127">
    <property type="entry name" value="ZnuA-like"/>
</dbReference>
<evidence type="ECO:0000256" key="1">
    <source>
        <dbReference type="ARBA" id="ARBA00011028"/>
    </source>
</evidence>
<dbReference type="GO" id="GO:0046872">
    <property type="term" value="F:metal ion binding"/>
    <property type="evidence" value="ECO:0007669"/>
    <property type="project" value="InterPro"/>
</dbReference>
<evidence type="ECO:0000256" key="2">
    <source>
        <dbReference type="ARBA" id="ARBA00022448"/>
    </source>
</evidence>
<evidence type="ECO:0000313" key="5">
    <source>
        <dbReference type="Proteomes" id="UP000831151"/>
    </source>
</evidence>
<name>A0A9E7DJE9_9FIRM</name>
<keyword evidence="3" id="KW-0732">Signal</keyword>
<comment type="similarity">
    <text evidence="1">Belongs to the bacterial solute-binding protein 9 family.</text>
</comment>
<protein>
    <submittedName>
        <fullName evidence="4">Zinc ABC transporter substrate-binding protein</fullName>
    </submittedName>
</protein>
<dbReference type="PANTHER" id="PTHR42953:SF3">
    <property type="entry name" value="HIGH-AFFINITY ZINC UPTAKE SYSTEM PROTEIN ZNUA"/>
    <property type="match status" value="1"/>
</dbReference>
<gene>
    <name evidence="4" type="ORF">M1R53_06985</name>
</gene>
<evidence type="ECO:0000313" key="4">
    <source>
        <dbReference type="EMBL" id="UQK58981.1"/>
    </source>
</evidence>
<dbReference type="KEGG" id="fms:M1R53_06985"/>
<sequence length="407" mass="47037">MVYTSFFPIYKLTKMVAQDDVVVKSFMPTSATVHSWEPSAKDIKRLAKADLLIVNGANMERWVDKIKENLPNLKILTLSDNVDLISYTGAAAIGDFQLMTRFDYKEKRNNMLFGHTHEDYLRIAFKRDDGSMSEDELIKEGRKIMNVEGDIVRQETQLNVEDGKVYRIKMRHESGELNYVLPETGKWIVYTDRLPEDILSFEFVDMKDNPMKGEEILRGSSQKVDKITYDPHSWLSINNAKTYLNTIAREISNLVPKKAAMIDMRRFKAVDTLTLLQTEFRDKFQELDKREFIVMHYAFAYLARDFKLTQYPLQGLTSMSEPSIRSMVRAIDYAKKGHIKTIFYEYGAPTAIAKVISEEIAGAHISPLASMEFIIPGQTIDEMDYIDLMKMNLTNLYEEMKLQNESN</sequence>
<organism evidence="4 5">
    <name type="scientific">Fenollaria massiliensis</name>
    <dbReference type="NCBI Taxonomy" id="938288"/>
    <lineage>
        <taxon>Bacteria</taxon>
        <taxon>Bacillati</taxon>
        <taxon>Bacillota</taxon>
        <taxon>Clostridia</taxon>
        <taxon>Eubacteriales</taxon>
        <taxon>Fenollaria</taxon>
    </lineage>
</organism>
<keyword evidence="5" id="KW-1185">Reference proteome</keyword>
<dbReference type="InterPro" id="IPR050492">
    <property type="entry name" value="Bact_metal-bind_prot9"/>
</dbReference>
<dbReference type="RefSeq" id="WP_249242510.1">
    <property type="nucleotide sequence ID" value="NZ_CP096649.1"/>
</dbReference>
<reference evidence="4" key="1">
    <citation type="submission" date="2022-04" db="EMBL/GenBank/DDBJ databases">
        <title>Complete genome sequences of Ezakiella coagulans and Fenollaria massiliensis.</title>
        <authorList>
            <person name="France M.T."/>
            <person name="Clifford J."/>
            <person name="Narina S."/>
            <person name="Rutt L."/>
            <person name="Ravel J."/>
        </authorList>
    </citation>
    <scope>NUCLEOTIDE SEQUENCE</scope>
    <source>
        <strain evidence="4">C0061C2</strain>
    </source>
</reference>
<dbReference type="Proteomes" id="UP000831151">
    <property type="component" value="Chromosome"/>
</dbReference>
<dbReference type="GO" id="GO:0030001">
    <property type="term" value="P:metal ion transport"/>
    <property type="evidence" value="ECO:0007669"/>
    <property type="project" value="InterPro"/>
</dbReference>
<accession>A0A9E7DJE9</accession>
<dbReference type="Pfam" id="PF01297">
    <property type="entry name" value="ZnuA"/>
    <property type="match status" value="1"/>
</dbReference>
<dbReference type="AlphaFoldDB" id="A0A9E7DJE9"/>
<dbReference type="SUPFAM" id="SSF53807">
    <property type="entry name" value="Helical backbone' metal receptor"/>
    <property type="match status" value="1"/>
</dbReference>